<feature type="chain" id="PRO_5011732374" evidence="3">
    <location>
        <begin position="22"/>
        <end position="481"/>
    </location>
</feature>
<dbReference type="Pfam" id="PF00884">
    <property type="entry name" value="Sulfatase"/>
    <property type="match status" value="1"/>
</dbReference>
<dbReference type="InterPro" id="IPR050738">
    <property type="entry name" value="Sulfatase"/>
</dbReference>
<organism evidence="5 6">
    <name type="scientific">Neolewinella agarilytica</name>
    <dbReference type="NCBI Taxonomy" id="478744"/>
    <lineage>
        <taxon>Bacteria</taxon>
        <taxon>Pseudomonadati</taxon>
        <taxon>Bacteroidota</taxon>
        <taxon>Saprospiria</taxon>
        <taxon>Saprospirales</taxon>
        <taxon>Lewinellaceae</taxon>
        <taxon>Neolewinella</taxon>
    </lineage>
</organism>
<protein>
    <submittedName>
        <fullName evidence="5">Uncharacterized sulfatase</fullName>
    </submittedName>
</protein>
<name>A0A1H9M622_9BACT</name>
<evidence type="ECO:0000256" key="3">
    <source>
        <dbReference type="SAM" id="SignalP"/>
    </source>
</evidence>
<feature type="domain" description="Sulfatase N-terminal" evidence="4">
    <location>
        <begin position="35"/>
        <end position="303"/>
    </location>
</feature>
<dbReference type="STRING" id="478744.SAMN05444359_12735"/>
<proteinExistence type="inferred from homology"/>
<dbReference type="EMBL" id="FOFB01000027">
    <property type="protein sequence ID" value="SER19210.1"/>
    <property type="molecule type" value="Genomic_DNA"/>
</dbReference>
<accession>A0A1H9M622</accession>
<dbReference type="Proteomes" id="UP000199021">
    <property type="component" value="Unassembled WGS sequence"/>
</dbReference>
<reference evidence="6" key="1">
    <citation type="submission" date="2016-10" db="EMBL/GenBank/DDBJ databases">
        <authorList>
            <person name="Varghese N."/>
            <person name="Submissions S."/>
        </authorList>
    </citation>
    <scope>NUCLEOTIDE SEQUENCE [LARGE SCALE GENOMIC DNA]</scope>
    <source>
        <strain evidence="6">DSM 24740</strain>
    </source>
</reference>
<dbReference type="RefSeq" id="WP_175489472.1">
    <property type="nucleotide sequence ID" value="NZ_FOFB01000027.1"/>
</dbReference>
<dbReference type="InterPro" id="IPR017850">
    <property type="entry name" value="Alkaline_phosphatase_core_sf"/>
</dbReference>
<dbReference type="InParanoid" id="A0A1H9M622"/>
<keyword evidence="2" id="KW-0378">Hydrolase</keyword>
<comment type="similarity">
    <text evidence="1">Belongs to the sulfatase family.</text>
</comment>
<dbReference type="Gene3D" id="3.40.720.10">
    <property type="entry name" value="Alkaline Phosphatase, subunit A"/>
    <property type="match status" value="1"/>
</dbReference>
<dbReference type="InterPro" id="IPR000917">
    <property type="entry name" value="Sulfatase_N"/>
</dbReference>
<dbReference type="CDD" id="cd16027">
    <property type="entry name" value="SGSH"/>
    <property type="match status" value="1"/>
</dbReference>
<gene>
    <name evidence="5" type="ORF">SAMN05444359_12735</name>
</gene>
<dbReference type="FunCoup" id="A0A1H9M622">
    <property type="interactions" value="130"/>
</dbReference>
<dbReference type="AlphaFoldDB" id="A0A1H9M622"/>
<evidence type="ECO:0000313" key="6">
    <source>
        <dbReference type="Proteomes" id="UP000199021"/>
    </source>
</evidence>
<dbReference type="PANTHER" id="PTHR42693:SF53">
    <property type="entry name" value="ENDO-4-O-SULFATASE"/>
    <property type="match status" value="1"/>
</dbReference>
<dbReference type="SUPFAM" id="SSF53649">
    <property type="entry name" value="Alkaline phosphatase-like"/>
    <property type="match status" value="1"/>
</dbReference>
<keyword evidence="3" id="KW-0732">Signal</keyword>
<feature type="signal peptide" evidence="3">
    <location>
        <begin position="1"/>
        <end position="21"/>
    </location>
</feature>
<keyword evidence="6" id="KW-1185">Reference proteome</keyword>
<sequence length="481" mass="54942">MKNFPTIAFCFFCLLCLTGCAGPQTAAAPEADDRPNVVFFLADDQDIYDYGVYGNEWVHTPAVDRLAREGMRFVNAFTPQAICAPSRSATFTGRYPLKNGCFMNHSRTKDIRSVTDYMSDLGYEVVLAGKSHVQPAKVYDWDLSWETVPVEGKPRKHIPLDSIEAYFARADRPFCMFITSMYPHGKWFDVPARPADSLLWHPHNEHKRSDEVYRKQRSGYYRSIEEDNAQLESVLDLVDRYQSENTLFVYASDHGVTGKFSLYDRGLNVPLVVRWPGVIEAGRVSDVLVNFVDVLPTLVDLAGGEPDPDFDGVSFLPVLKGSEQEIHEYVYGVRTSQNIMAAAVFPSRMVRSKEYKYIRNFNSMEVVEQNMQGKPYLNEFIRMGAQKFAGVPFEELYHVTEDPFEEVNLAKDPAHQELRETLSQEMFAWMKEQGDILREEAGWMPIICAERFQLDKEETFRAVPDHLEGTITSADCLPLEY</sequence>
<evidence type="ECO:0000256" key="2">
    <source>
        <dbReference type="ARBA" id="ARBA00022801"/>
    </source>
</evidence>
<evidence type="ECO:0000256" key="1">
    <source>
        <dbReference type="ARBA" id="ARBA00008779"/>
    </source>
</evidence>
<evidence type="ECO:0000313" key="5">
    <source>
        <dbReference type="EMBL" id="SER19210.1"/>
    </source>
</evidence>
<dbReference type="PANTHER" id="PTHR42693">
    <property type="entry name" value="ARYLSULFATASE FAMILY MEMBER"/>
    <property type="match status" value="1"/>
</dbReference>
<evidence type="ECO:0000259" key="4">
    <source>
        <dbReference type="Pfam" id="PF00884"/>
    </source>
</evidence>
<dbReference type="GO" id="GO:0004065">
    <property type="term" value="F:arylsulfatase activity"/>
    <property type="evidence" value="ECO:0007669"/>
    <property type="project" value="TreeGrafter"/>
</dbReference>